<dbReference type="GO" id="GO:0005737">
    <property type="term" value="C:cytoplasm"/>
    <property type="evidence" value="ECO:0007669"/>
    <property type="project" value="TreeGrafter"/>
</dbReference>
<dbReference type="AlphaFoldDB" id="A0A7T1FR01"/>
<evidence type="ECO:0000313" key="4">
    <source>
        <dbReference type="EMBL" id="QPM92501.1"/>
    </source>
</evidence>
<dbReference type="PANTHER" id="PTHR13847">
    <property type="entry name" value="SARCOSINE DEHYDROGENASE-RELATED"/>
    <property type="match status" value="1"/>
</dbReference>
<name>A0A7T1FR01_9RHOB</name>
<geneLocation type="plasmid" evidence="4 5">
    <name>p111</name>
</geneLocation>
<sequence>MTTEPTEIIVIGAGIIGVTAALALRREGHVVRLLDRKGVAAETSRGNAGAFAFPEVEPISAPRIMRKAPKWLIDPLGPLAIRPGHALKIAPWMLQFWRNSRPDRFEATIAVQSGLMDHSRAALERLVPLVDGEALLRRDGQLQLYEGRASFEASLPSWDRRRRLGIDFSLFENRDAIAELQPGLNARFTHAGFTPDWLSTVDPALWTEHLAQAFVAAGGIIETADIRALRQDGNGVEVDTAEGPRRAAQVVLAAGAWSHKLARSLGDRIPLEAERGYNTSFASANVDVRMHLTFGDHGFVISRLGDGIRVGGAVELGGLTLPPNYRRAEILVEKAKAFLDGFDPQGGKQWMGYRPSLPDSLPVIARAPRADRVIYAFGHGHLGLTQSAGTAELVADLVARRDPRLALAPFDVTRF</sequence>
<dbReference type="Proteomes" id="UP000283786">
    <property type="component" value="Plasmid p111"/>
</dbReference>
<keyword evidence="2" id="KW-1133">Transmembrane helix</keyword>
<feature type="transmembrane region" description="Helical" evidence="2">
    <location>
        <begin position="6"/>
        <end position="24"/>
    </location>
</feature>
<dbReference type="GO" id="GO:0016491">
    <property type="term" value="F:oxidoreductase activity"/>
    <property type="evidence" value="ECO:0007669"/>
    <property type="project" value="UniProtKB-KW"/>
</dbReference>
<feature type="domain" description="FAD dependent oxidoreductase" evidence="3">
    <location>
        <begin position="8"/>
        <end position="397"/>
    </location>
</feature>
<evidence type="ECO:0000256" key="1">
    <source>
        <dbReference type="ARBA" id="ARBA00023002"/>
    </source>
</evidence>
<evidence type="ECO:0000259" key="3">
    <source>
        <dbReference type="Pfam" id="PF01266"/>
    </source>
</evidence>
<dbReference type="Gene3D" id="3.30.9.10">
    <property type="entry name" value="D-Amino Acid Oxidase, subunit A, domain 2"/>
    <property type="match status" value="1"/>
</dbReference>
<accession>A0A7T1FR01</accession>
<dbReference type="EMBL" id="CP060438">
    <property type="protein sequence ID" value="QPM92501.1"/>
    <property type="molecule type" value="Genomic_DNA"/>
</dbReference>
<keyword evidence="5" id="KW-1185">Reference proteome</keyword>
<keyword evidence="4" id="KW-0614">Plasmid</keyword>
<dbReference type="SUPFAM" id="SSF54373">
    <property type="entry name" value="FAD-linked reductases, C-terminal domain"/>
    <property type="match status" value="1"/>
</dbReference>
<dbReference type="EC" id="1.4.99.-" evidence="4"/>
<keyword evidence="2" id="KW-0812">Transmembrane</keyword>
<gene>
    <name evidence="4" type="primary">dadA1_3</name>
    <name evidence="4" type="ORF">PSAL_037650</name>
</gene>
<dbReference type="Gene3D" id="3.50.50.60">
    <property type="entry name" value="FAD/NAD(P)-binding domain"/>
    <property type="match status" value="2"/>
</dbReference>
<dbReference type="InterPro" id="IPR036188">
    <property type="entry name" value="FAD/NAD-bd_sf"/>
</dbReference>
<organism evidence="4 5">
    <name type="scientific">Pseudooceanicola algae</name>
    <dbReference type="NCBI Taxonomy" id="1537215"/>
    <lineage>
        <taxon>Bacteria</taxon>
        <taxon>Pseudomonadati</taxon>
        <taxon>Pseudomonadota</taxon>
        <taxon>Alphaproteobacteria</taxon>
        <taxon>Rhodobacterales</taxon>
        <taxon>Paracoccaceae</taxon>
        <taxon>Pseudooceanicola</taxon>
    </lineage>
</organism>
<dbReference type="SUPFAM" id="SSF51905">
    <property type="entry name" value="FAD/NAD(P)-binding domain"/>
    <property type="match status" value="1"/>
</dbReference>
<evidence type="ECO:0000313" key="5">
    <source>
        <dbReference type="Proteomes" id="UP000283786"/>
    </source>
</evidence>
<dbReference type="KEGG" id="palw:PSAL_037650"/>
<proteinExistence type="predicted"/>
<dbReference type="RefSeq" id="WP_196941946.1">
    <property type="nucleotide sequence ID" value="NZ_CP060438.1"/>
</dbReference>
<dbReference type="InterPro" id="IPR006076">
    <property type="entry name" value="FAD-dep_OxRdtase"/>
</dbReference>
<dbReference type="Pfam" id="PF01266">
    <property type="entry name" value="DAO"/>
    <property type="match status" value="1"/>
</dbReference>
<keyword evidence="2" id="KW-0472">Membrane</keyword>
<keyword evidence="1 4" id="KW-0560">Oxidoreductase</keyword>
<protein>
    <submittedName>
        <fullName evidence="4">D-amino acid dehydrogenase 1</fullName>
        <ecNumber evidence="4">1.4.99.-</ecNumber>
    </submittedName>
</protein>
<dbReference type="PANTHER" id="PTHR13847:SF289">
    <property type="entry name" value="GLYCINE OXIDASE"/>
    <property type="match status" value="1"/>
</dbReference>
<reference evidence="4 5" key="1">
    <citation type="submission" date="2020-08" db="EMBL/GenBank/DDBJ databases">
        <title>Genome sequence of Rhodobacteraceae bacterium Lw-13e.</title>
        <authorList>
            <person name="Poehlein A."/>
            <person name="Wolter L."/>
            <person name="Daniel R."/>
            <person name="Brinkhoff T."/>
        </authorList>
    </citation>
    <scope>NUCLEOTIDE SEQUENCE [LARGE SCALE GENOMIC DNA]</scope>
    <source>
        <strain evidence="4 5">Lw-13e</strain>
        <plasmid evidence="4 5">p111</plasmid>
    </source>
</reference>
<evidence type="ECO:0000256" key="2">
    <source>
        <dbReference type="SAM" id="Phobius"/>
    </source>
</evidence>